<accession>A0ABW7XZI5</accession>
<gene>
    <name evidence="1" type="ORF">ACIA8P_12720</name>
</gene>
<comment type="caution">
    <text evidence="1">The sequence shown here is derived from an EMBL/GenBank/DDBJ whole genome shotgun (WGS) entry which is preliminary data.</text>
</comment>
<evidence type="ECO:0000313" key="2">
    <source>
        <dbReference type="Proteomes" id="UP001612415"/>
    </source>
</evidence>
<proteinExistence type="predicted"/>
<dbReference type="Proteomes" id="UP001612415">
    <property type="component" value="Unassembled WGS sequence"/>
</dbReference>
<evidence type="ECO:0000313" key="1">
    <source>
        <dbReference type="EMBL" id="MFI5675519.1"/>
    </source>
</evidence>
<dbReference type="RefSeq" id="WP_398656309.1">
    <property type="nucleotide sequence ID" value="NZ_JBITDC010000004.1"/>
</dbReference>
<organism evidence="1 2">
    <name type="scientific">Streptomyces cellulosae</name>
    <dbReference type="NCBI Taxonomy" id="1968"/>
    <lineage>
        <taxon>Bacteria</taxon>
        <taxon>Bacillati</taxon>
        <taxon>Actinomycetota</taxon>
        <taxon>Actinomycetes</taxon>
        <taxon>Kitasatosporales</taxon>
        <taxon>Streptomycetaceae</taxon>
        <taxon>Streptomyces</taxon>
    </lineage>
</organism>
<reference evidence="1 2" key="1">
    <citation type="submission" date="2024-10" db="EMBL/GenBank/DDBJ databases">
        <title>The Natural Products Discovery Center: Release of the First 8490 Sequenced Strains for Exploring Actinobacteria Biosynthetic Diversity.</title>
        <authorList>
            <person name="Kalkreuter E."/>
            <person name="Kautsar S.A."/>
            <person name="Yang D."/>
            <person name="Bader C.D."/>
            <person name="Teijaro C.N."/>
            <person name="Fluegel L."/>
            <person name="Davis C.M."/>
            <person name="Simpson J.R."/>
            <person name="Lauterbach L."/>
            <person name="Steele A.D."/>
            <person name="Gui C."/>
            <person name="Meng S."/>
            <person name="Li G."/>
            <person name="Viehrig K."/>
            <person name="Ye F."/>
            <person name="Su P."/>
            <person name="Kiefer A.F."/>
            <person name="Nichols A."/>
            <person name="Cepeda A.J."/>
            <person name="Yan W."/>
            <person name="Fan B."/>
            <person name="Jiang Y."/>
            <person name="Adhikari A."/>
            <person name="Zheng C.-J."/>
            <person name="Schuster L."/>
            <person name="Cowan T.M."/>
            <person name="Smanski M.J."/>
            <person name="Chevrette M.G."/>
            <person name="De Carvalho L.P.S."/>
            <person name="Shen B."/>
        </authorList>
    </citation>
    <scope>NUCLEOTIDE SEQUENCE [LARGE SCALE GENOMIC DNA]</scope>
    <source>
        <strain evidence="1 2">NPDC051599</strain>
    </source>
</reference>
<protein>
    <submittedName>
        <fullName evidence="1">Uncharacterized protein</fullName>
    </submittedName>
</protein>
<keyword evidence="2" id="KW-1185">Reference proteome</keyword>
<dbReference type="EMBL" id="JBITDC010000004">
    <property type="protein sequence ID" value="MFI5675519.1"/>
    <property type="molecule type" value="Genomic_DNA"/>
</dbReference>
<name>A0ABW7XZI5_STRCE</name>
<sequence length="82" mass="8598">MITPEHIHALLTSDVDDPKLILAAGAVVVVPASALGTERYQGALEVISRRDLVAQLGTDVPSRQELEPIAARLDTAATQLGA</sequence>